<dbReference type="GO" id="GO:0008168">
    <property type="term" value="F:methyltransferase activity"/>
    <property type="evidence" value="ECO:0007669"/>
    <property type="project" value="UniProtKB-KW"/>
</dbReference>
<keyword evidence="1" id="KW-0489">Methyltransferase</keyword>
<dbReference type="GO" id="GO:0032259">
    <property type="term" value="P:methylation"/>
    <property type="evidence" value="ECO:0007669"/>
    <property type="project" value="UniProtKB-KW"/>
</dbReference>
<dbReference type="RefSeq" id="WP_344565803.1">
    <property type="nucleotide sequence ID" value="NZ_BAAARJ010000008.1"/>
</dbReference>
<dbReference type="Pfam" id="PF04672">
    <property type="entry name" value="Methyltransf_19"/>
    <property type="match status" value="1"/>
</dbReference>
<dbReference type="InterPro" id="IPR029063">
    <property type="entry name" value="SAM-dependent_MTases_sf"/>
</dbReference>
<dbReference type="EMBL" id="BAAARJ010000008">
    <property type="protein sequence ID" value="GAA2612825.1"/>
    <property type="molecule type" value="Genomic_DNA"/>
</dbReference>
<reference evidence="1 2" key="1">
    <citation type="journal article" date="2019" name="Int. J. Syst. Evol. Microbiol.">
        <title>The Global Catalogue of Microorganisms (GCM) 10K type strain sequencing project: providing services to taxonomists for standard genome sequencing and annotation.</title>
        <authorList>
            <consortium name="The Broad Institute Genomics Platform"/>
            <consortium name="The Broad Institute Genome Sequencing Center for Infectious Disease"/>
            <person name="Wu L."/>
            <person name="Ma J."/>
        </authorList>
    </citation>
    <scope>NUCLEOTIDE SEQUENCE [LARGE SCALE GENOMIC DNA]</scope>
    <source>
        <strain evidence="1 2">JCM 16373</strain>
    </source>
</reference>
<dbReference type="SUPFAM" id="SSF53335">
    <property type="entry name" value="S-adenosyl-L-methionine-dependent methyltransferases"/>
    <property type="match status" value="1"/>
</dbReference>
<protein>
    <submittedName>
        <fullName evidence="1">SAM-dependent methyltransferase</fullName>
    </submittedName>
</protein>
<accession>A0ABN3Q1R5</accession>
<organism evidence="1 2">
    <name type="scientific">Streptomyces axinellae</name>
    <dbReference type="NCBI Taxonomy" id="552788"/>
    <lineage>
        <taxon>Bacteria</taxon>
        <taxon>Bacillati</taxon>
        <taxon>Actinomycetota</taxon>
        <taxon>Actinomycetes</taxon>
        <taxon>Kitasatosporales</taxon>
        <taxon>Streptomycetaceae</taxon>
        <taxon>Streptomyces</taxon>
    </lineage>
</organism>
<dbReference type="InterPro" id="IPR006764">
    <property type="entry name" value="SAM_dep_MeTrfase_SAV2177_type"/>
</dbReference>
<dbReference type="Gene3D" id="3.40.50.150">
    <property type="entry name" value="Vaccinia Virus protein VP39"/>
    <property type="match status" value="1"/>
</dbReference>
<comment type="caution">
    <text evidence="1">The sequence shown here is derived from an EMBL/GenBank/DDBJ whole genome shotgun (WGS) entry which is preliminary data.</text>
</comment>
<evidence type="ECO:0000313" key="1">
    <source>
        <dbReference type="EMBL" id="GAA2612825.1"/>
    </source>
</evidence>
<dbReference type="Proteomes" id="UP001501447">
    <property type="component" value="Unassembled WGS sequence"/>
</dbReference>
<sequence length="272" mass="29641">MSDETVVPEGLGIRPHTARLYDYFLGGKTNYGVDRKLAGESLRAYPNAMVAARQNRAFMHRAVRHLARELGIRQFLDIGTGIPTAPNLHQVAQQEHADARIVYSDNDPIVLAHARALMTGTVEGATDYIEADVRDPDLILEHAGKTLDFDQPIALSLIALLHFLPDSDAPGAIVTRLLEELPGGSALALSHATADLDPDMQLLADAYAARGLEVRPRTHEESLRFFDGLTMVEPGLVASCDWRPELEDDGPQLPGMVDRSEVGVWAGLAIKP</sequence>
<name>A0ABN3Q1R5_9ACTN</name>
<gene>
    <name evidence="1" type="ORF">GCM10009863_28180</name>
</gene>
<evidence type="ECO:0000313" key="2">
    <source>
        <dbReference type="Proteomes" id="UP001501447"/>
    </source>
</evidence>
<keyword evidence="2" id="KW-1185">Reference proteome</keyword>
<dbReference type="PIRSF" id="PIRSF017393">
    <property type="entry name" value="MTase_SAV2177"/>
    <property type="match status" value="1"/>
</dbReference>
<proteinExistence type="predicted"/>
<keyword evidence="1" id="KW-0808">Transferase</keyword>